<comment type="similarity">
    <text evidence="1">Belongs to the UPF0065 (bug) family.</text>
</comment>
<dbReference type="CDD" id="cd07012">
    <property type="entry name" value="PBP2_Bug_TTT"/>
    <property type="match status" value="1"/>
</dbReference>
<protein>
    <recommendedName>
        <fullName evidence="4">ABC transporter substrate-binding protein</fullName>
    </recommendedName>
</protein>
<organism evidence="2 3">
    <name type="scientific">Bordetella genomosp. 1</name>
    <dbReference type="NCBI Taxonomy" id="1395607"/>
    <lineage>
        <taxon>Bacteria</taxon>
        <taxon>Pseudomonadati</taxon>
        <taxon>Pseudomonadota</taxon>
        <taxon>Betaproteobacteria</taxon>
        <taxon>Burkholderiales</taxon>
        <taxon>Alcaligenaceae</taxon>
        <taxon>Bordetella</taxon>
    </lineage>
</organism>
<comment type="caution">
    <text evidence="2">The sequence shown here is derived from an EMBL/GenBank/DDBJ whole genome shotgun (WGS) entry which is preliminary data.</text>
</comment>
<dbReference type="AlphaFoldDB" id="A0A261S749"/>
<evidence type="ECO:0000313" key="2">
    <source>
        <dbReference type="EMBL" id="OZI33189.1"/>
    </source>
</evidence>
<dbReference type="RefSeq" id="WP_094828184.1">
    <property type="nucleotide sequence ID" value="NZ_NEVL01000004.1"/>
</dbReference>
<dbReference type="PANTHER" id="PTHR42928">
    <property type="entry name" value="TRICARBOXYLATE-BINDING PROTEIN"/>
    <property type="match status" value="1"/>
</dbReference>
<dbReference type="InterPro" id="IPR005064">
    <property type="entry name" value="BUG"/>
</dbReference>
<dbReference type="SUPFAM" id="SSF53850">
    <property type="entry name" value="Periplasmic binding protein-like II"/>
    <property type="match status" value="1"/>
</dbReference>
<dbReference type="InterPro" id="IPR042100">
    <property type="entry name" value="Bug_dom1"/>
</dbReference>
<evidence type="ECO:0000313" key="3">
    <source>
        <dbReference type="Proteomes" id="UP000217005"/>
    </source>
</evidence>
<dbReference type="Proteomes" id="UP000217005">
    <property type="component" value="Unassembled WGS sequence"/>
</dbReference>
<evidence type="ECO:0008006" key="4">
    <source>
        <dbReference type="Google" id="ProtNLM"/>
    </source>
</evidence>
<accession>A0A261S749</accession>
<dbReference type="EMBL" id="NEVL01000004">
    <property type="protein sequence ID" value="OZI33189.1"/>
    <property type="molecule type" value="Genomic_DNA"/>
</dbReference>
<dbReference type="Pfam" id="PF03401">
    <property type="entry name" value="TctC"/>
    <property type="match status" value="1"/>
</dbReference>
<proteinExistence type="inferred from homology"/>
<evidence type="ECO:0000256" key="1">
    <source>
        <dbReference type="ARBA" id="ARBA00006987"/>
    </source>
</evidence>
<reference evidence="2 3" key="1">
    <citation type="submission" date="2017-05" db="EMBL/GenBank/DDBJ databases">
        <title>Complete and WGS of Bordetella genogroups.</title>
        <authorList>
            <person name="Spilker T."/>
            <person name="LiPuma J."/>
        </authorList>
    </citation>
    <scope>NUCLEOTIDE SEQUENCE [LARGE SCALE GENOMIC DNA]</scope>
    <source>
        <strain evidence="2 3">AU17610</strain>
    </source>
</reference>
<gene>
    <name evidence="2" type="ORF">CEG14_20325</name>
</gene>
<name>A0A261S749_9BORD</name>
<sequence>MKGRLLNQARHLAILGAVTMMATWAGLASAQSYPNKPIRFIVPFSAGGSTDITARTIGDAMSKHLGQSVIIENRTGAAGSLGAALAAKAPADGYTVLVGGVGPMMVVPALDPTLPYSPAKDFEPVGHVTDNDYGWVVSASSPFKTANDLLSEARSRPGQISYMTTGVGGPLHVSMEYLAKKQGLQLNHIPYQGESQAVGDLLSDRLDVAIMSVTAAAPLMKAGKVRMLTLLSAKRSAAVPDVPTIAEAGYPGNEVPIWLGLFVPKGTPEGVIERLYQGMSHALQLEDVRGRMKDLGAEPVGGTRTEYQAFLDAEIARWTERIAETGIRR</sequence>
<dbReference type="Gene3D" id="3.40.190.150">
    <property type="entry name" value="Bordetella uptake gene, domain 1"/>
    <property type="match status" value="1"/>
</dbReference>
<dbReference type="OrthoDB" id="8678477at2"/>
<dbReference type="Gene3D" id="3.40.190.10">
    <property type="entry name" value="Periplasmic binding protein-like II"/>
    <property type="match status" value="1"/>
</dbReference>
<dbReference type="PANTHER" id="PTHR42928:SF5">
    <property type="entry name" value="BLR1237 PROTEIN"/>
    <property type="match status" value="1"/>
</dbReference>
<dbReference type="PIRSF" id="PIRSF017082">
    <property type="entry name" value="YflP"/>
    <property type="match status" value="1"/>
</dbReference>